<name>A0A0A8ZYS4_ARUDO</name>
<evidence type="ECO:0000313" key="1">
    <source>
        <dbReference type="EMBL" id="JAD39937.1"/>
    </source>
</evidence>
<organism evidence="1">
    <name type="scientific">Arundo donax</name>
    <name type="common">Giant reed</name>
    <name type="synonym">Donax arundinaceus</name>
    <dbReference type="NCBI Taxonomy" id="35708"/>
    <lineage>
        <taxon>Eukaryota</taxon>
        <taxon>Viridiplantae</taxon>
        <taxon>Streptophyta</taxon>
        <taxon>Embryophyta</taxon>
        <taxon>Tracheophyta</taxon>
        <taxon>Spermatophyta</taxon>
        <taxon>Magnoliopsida</taxon>
        <taxon>Liliopsida</taxon>
        <taxon>Poales</taxon>
        <taxon>Poaceae</taxon>
        <taxon>PACMAD clade</taxon>
        <taxon>Arundinoideae</taxon>
        <taxon>Arundineae</taxon>
        <taxon>Arundo</taxon>
    </lineage>
</organism>
<sequence length="70" mass="7707">MSASTKMLEEVTSRCTTAGLTPKWRYSSADAIWAAMARRVRQGSGGGAVRPAPAPRRWRWCERVPLGTKS</sequence>
<reference evidence="1" key="2">
    <citation type="journal article" date="2015" name="Data Brief">
        <title>Shoot transcriptome of the giant reed, Arundo donax.</title>
        <authorList>
            <person name="Barrero R.A."/>
            <person name="Guerrero F.D."/>
            <person name="Moolhuijzen P."/>
            <person name="Goolsby J.A."/>
            <person name="Tidwell J."/>
            <person name="Bellgard S.E."/>
            <person name="Bellgard M.I."/>
        </authorList>
    </citation>
    <scope>NUCLEOTIDE SEQUENCE</scope>
    <source>
        <tissue evidence="1">Shoot tissue taken approximately 20 cm above the soil surface</tissue>
    </source>
</reference>
<dbReference type="EMBL" id="GBRH01257958">
    <property type="protein sequence ID" value="JAD39937.1"/>
    <property type="molecule type" value="Transcribed_RNA"/>
</dbReference>
<proteinExistence type="predicted"/>
<accession>A0A0A8ZYS4</accession>
<reference evidence="1" key="1">
    <citation type="submission" date="2014-09" db="EMBL/GenBank/DDBJ databases">
        <authorList>
            <person name="Magalhaes I.L.F."/>
            <person name="Oliveira U."/>
            <person name="Santos F.R."/>
            <person name="Vidigal T.H.D.A."/>
            <person name="Brescovit A.D."/>
            <person name="Santos A.J."/>
        </authorList>
    </citation>
    <scope>NUCLEOTIDE SEQUENCE</scope>
    <source>
        <tissue evidence="1">Shoot tissue taken approximately 20 cm above the soil surface</tissue>
    </source>
</reference>
<dbReference type="AlphaFoldDB" id="A0A0A8ZYS4"/>
<protein>
    <submittedName>
        <fullName evidence="1">Uncharacterized protein</fullName>
    </submittedName>
</protein>